<dbReference type="Gene3D" id="3.30.420.300">
    <property type="entry name" value="2-keto-3-deoxy-galactonokinase, substrate binding domain"/>
    <property type="match status" value="1"/>
</dbReference>
<gene>
    <name evidence="1" type="ORF">J2S73_000932</name>
</gene>
<evidence type="ECO:0000313" key="2">
    <source>
        <dbReference type="Proteomes" id="UP001229244"/>
    </source>
</evidence>
<protein>
    <submittedName>
        <fullName evidence="1">2-dehydro-3-deoxygalactonokinase</fullName>
        <ecNumber evidence="1">2.7.1.58</ecNumber>
    </submittedName>
</protein>
<dbReference type="EMBL" id="JAUSUL010000001">
    <property type="protein sequence ID" value="MDQ0314495.1"/>
    <property type="molecule type" value="Genomic_DNA"/>
</dbReference>
<dbReference type="EC" id="2.7.1.58" evidence="1"/>
<accession>A0AAE3VM48</accession>
<dbReference type="GO" id="GO:0034194">
    <property type="term" value="P:D-galactonate catabolic process"/>
    <property type="evidence" value="ECO:0007669"/>
    <property type="project" value="InterPro"/>
</dbReference>
<proteinExistence type="predicted"/>
<dbReference type="Gene3D" id="3.30.420.310">
    <property type="entry name" value="2-keto-3-deoxy-galactonokinase, C-terminal domain"/>
    <property type="match status" value="1"/>
</dbReference>
<dbReference type="InterPro" id="IPR007729">
    <property type="entry name" value="DGOK"/>
</dbReference>
<evidence type="ECO:0000313" key="1">
    <source>
        <dbReference type="EMBL" id="MDQ0314495.1"/>
    </source>
</evidence>
<dbReference type="RefSeq" id="WP_306884273.1">
    <property type="nucleotide sequence ID" value="NZ_JAUSUL010000001.1"/>
</dbReference>
<sequence length="304" mass="31982">MHSHDTALIGLDWGTTSLRAYRIAADGAVVERRETGDGILSVPTGGFEDVFRAVVGAWAEGGLPIVASGMITSRNGWHETPYLTAPAGPADIAGGLVRYRTHGGQEIRFVPGVMTRGADGSPDVMRGEETQIVGAAGEADGTIVFVLPGTHSKWAVVSDGRITGFRTFMSGEVYAALRDHTILGRLMQPGPGSEAAFLKGCDKARSRDGRILNALFSARTLPLFGEIAETETADYLSGLVIGAEFVEALGGVPEKAPIVIASRSDLAERYLRTAASFGRPTRTAADDTAATGLWRIARAAGILT</sequence>
<keyword evidence="2" id="KW-1185">Reference proteome</keyword>
<organism evidence="1 2">
    <name type="scientific">Amorphus orientalis</name>
    <dbReference type="NCBI Taxonomy" id="649198"/>
    <lineage>
        <taxon>Bacteria</taxon>
        <taxon>Pseudomonadati</taxon>
        <taxon>Pseudomonadota</taxon>
        <taxon>Alphaproteobacteria</taxon>
        <taxon>Hyphomicrobiales</taxon>
        <taxon>Amorphaceae</taxon>
        <taxon>Amorphus</taxon>
    </lineage>
</organism>
<dbReference type="Pfam" id="PF05035">
    <property type="entry name" value="DGOK"/>
    <property type="match status" value="1"/>
</dbReference>
<dbReference type="CDD" id="cd24012">
    <property type="entry name" value="ASKHA_NBD_KDGal-kinase"/>
    <property type="match status" value="1"/>
</dbReference>
<dbReference type="GO" id="GO:0008671">
    <property type="term" value="F:2-dehydro-3-deoxygalactonokinase activity"/>
    <property type="evidence" value="ECO:0007669"/>
    <property type="project" value="UniProtKB-EC"/>
</dbReference>
<dbReference type="AlphaFoldDB" id="A0AAE3VM48"/>
<dbReference type="Proteomes" id="UP001229244">
    <property type="component" value="Unassembled WGS sequence"/>
</dbReference>
<comment type="caution">
    <text evidence="1">The sequence shown here is derived from an EMBL/GenBank/DDBJ whole genome shotgun (WGS) entry which is preliminary data.</text>
</comment>
<dbReference type="InterPro" id="IPR042257">
    <property type="entry name" value="DGOK_C"/>
</dbReference>
<keyword evidence="1" id="KW-0808">Transferase</keyword>
<name>A0AAE3VM48_9HYPH</name>
<reference evidence="1" key="1">
    <citation type="submission" date="2023-07" db="EMBL/GenBank/DDBJ databases">
        <title>Genomic Encyclopedia of Type Strains, Phase IV (KMG-IV): sequencing the most valuable type-strain genomes for metagenomic binning, comparative biology and taxonomic classification.</title>
        <authorList>
            <person name="Goeker M."/>
        </authorList>
    </citation>
    <scope>NUCLEOTIDE SEQUENCE</scope>
    <source>
        <strain evidence="1">DSM 21202</strain>
    </source>
</reference>
<dbReference type="InterPro" id="IPR042258">
    <property type="entry name" value="DGOK_N"/>
</dbReference>